<evidence type="ECO:0000313" key="2">
    <source>
        <dbReference type="Proteomes" id="UP000034883"/>
    </source>
</evidence>
<dbReference type="Gene3D" id="3.60.15.10">
    <property type="entry name" value="Ribonuclease Z/Hydroxyacylglutathione hydrolase-like"/>
    <property type="match status" value="1"/>
</dbReference>
<dbReference type="SUPFAM" id="SSF56281">
    <property type="entry name" value="Metallo-hydrolase/oxidoreductase"/>
    <property type="match status" value="1"/>
</dbReference>
<organism evidence="1 2">
    <name type="scientific">Sandaracinus amylolyticus</name>
    <dbReference type="NCBI Taxonomy" id="927083"/>
    <lineage>
        <taxon>Bacteria</taxon>
        <taxon>Pseudomonadati</taxon>
        <taxon>Myxococcota</taxon>
        <taxon>Polyangia</taxon>
        <taxon>Polyangiales</taxon>
        <taxon>Sandaracinaceae</taxon>
        <taxon>Sandaracinus</taxon>
    </lineage>
</organism>
<gene>
    <name evidence="1" type="ORF">DB32_002119</name>
</gene>
<protein>
    <recommendedName>
        <fullName evidence="3">MBL fold metallo-hydrolase</fullName>
    </recommendedName>
</protein>
<dbReference type="Proteomes" id="UP000034883">
    <property type="component" value="Chromosome"/>
</dbReference>
<evidence type="ECO:0000313" key="1">
    <source>
        <dbReference type="EMBL" id="AKF04970.1"/>
    </source>
</evidence>
<dbReference type="EMBL" id="CP011125">
    <property type="protein sequence ID" value="AKF04970.1"/>
    <property type="molecule type" value="Genomic_DNA"/>
</dbReference>
<name>A0A0F6YGQ3_9BACT</name>
<dbReference type="InterPro" id="IPR036866">
    <property type="entry name" value="RibonucZ/Hydroxyglut_hydro"/>
</dbReference>
<evidence type="ECO:0008006" key="3">
    <source>
        <dbReference type="Google" id="ProtNLM"/>
    </source>
</evidence>
<dbReference type="KEGG" id="samy:DB32_002119"/>
<proteinExistence type="predicted"/>
<sequence>MPHDRLPTSRAIGEGARMTEGWNVVDEERGILWREYPFTKGAYATTLVVRGPEGLIVVSPGAGLDARAFDALREHGEVRALVANNTFHHLGQKDWRARFPDATSHCPSAAITTLAKKAPGVPWRPLSDLASGAGARFHEPPGFKTGETIVQVDTKRGAVWWSGDLLANIQRMPGPPIRWLFSLTDSAPGFRLFKLAVWTLVKDRAAVRDALLRELDAHPPAIVVPAHGPPVDTADVAERARAQLKKL</sequence>
<dbReference type="STRING" id="927083.DB32_002119"/>
<accession>A0A0F6YGQ3</accession>
<dbReference type="AlphaFoldDB" id="A0A0F6YGQ3"/>
<reference evidence="1 2" key="1">
    <citation type="submission" date="2015-03" db="EMBL/GenBank/DDBJ databases">
        <title>Genome assembly of Sandaracinus amylolyticus DSM 53668.</title>
        <authorList>
            <person name="Sharma G."/>
            <person name="Subramanian S."/>
        </authorList>
    </citation>
    <scope>NUCLEOTIDE SEQUENCE [LARGE SCALE GENOMIC DNA]</scope>
    <source>
        <strain evidence="1 2">DSM 53668</strain>
    </source>
</reference>
<keyword evidence="2" id="KW-1185">Reference proteome</keyword>